<reference evidence="1 2" key="1">
    <citation type="journal article" date="2013" name="Antonie Van Leeuwenhoek">
        <title>Paracoccus zhejiangensis sp. nov., isolated from activated sludge in wastewater-treatment system.</title>
        <authorList>
            <person name="Wu Z.G."/>
            <person name="Zhang D.F."/>
            <person name="Liu Y.L."/>
            <person name="Wang F."/>
            <person name="Jiang X."/>
            <person name="Li C."/>
            <person name="Li S.P."/>
            <person name="Hong Q."/>
            <person name="Li W.J."/>
        </authorList>
    </citation>
    <scope>NUCLEOTIDE SEQUENCE [LARGE SCALE GENOMIC DNA]</scope>
    <source>
        <strain evidence="1 2">J6</strain>
    </source>
</reference>
<dbReference type="InterPro" id="IPR021736">
    <property type="entry name" value="DUF3305"/>
</dbReference>
<evidence type="ECO:0000313" key="1">
    <source>
        <dbReference type="EMBL" id="AUH66435.1"/>
    </source>
</evidence>
<organism evidence="1 2">
    <name type="scientific">Paracoccus zhejiangensis</name>
    <dbReference type="NCBI Taxonomy" id="1077935"/>
    <lineage>
        <taxon>Bacteria</taxon>
        <taxon>Pseudomonadati</taxon>
        <taxon>Pseudomonadota</taxon>
        <taxon>Alphaproteobacteria</taxon>
        <taxon>Rhodobacterales</taxon>
        <taxon>Paracoccaceae</taxon>
        <taxon>Paracoccus</taxon>
    </lineage>
</organism>
<name>A0A2H5F4H2_9RHOB</name>
<dbReference type="OrthoDB" id="7271084at2"/>
<keyword evidence="2" id="KW-1185">Reference proteome</keyword>
<evidence type="ECO:0000313" key="2">
    <source>
        <dbReference type="Proteomes" id="UP000234530"/>
    </source>
</evidence>
<proteinExistence type="predicted"/>
<protein>
    <submittedName>
        <fullName evidence="1">DUF3305 domain-containing protein</fullName>
    </submittedName>
</protein>
<sequence>MPVGIVVRRSPGVTRWAKWAWKIVAVIPGAGPAEWRELRREGEVIEYHAATLTLEVWSTDTEAYLTTLAGHRPGVTVVMQPDTRHNAPMPWRASHVTVSAYEAQDYGDAGEAMLEIVPMPDAMIGWLQAFVETHHVEETFIKRRRDRLRVDLTEDGKGDARIRQMADVYRAPRGGTAP</sequence>
<dbReference type="AlphaFoldDB" id="A0A2H5F4H2"/>
<dbReference type="KEGG" id="pzh:CX676_16960"/>
<gene>
    <name evidence="1" type="ORF">CX676_16960</name>
</gene>
<accession>A0A2H5F4H2</accession>
<dbReference type="Pfam" id="PF11749">
    <property type="entry name" value="DUF3305"/>
    <property type="match status" value="1"/>
</dbReference>
<dbReference type="Proteomes" id="UP000234530">
    <property type="component" value="Chromosome"/>
</dbReference>
<dbReference type="EMBL" id="CP025430">
    <property type="protein sequence ID" value="AUH66435.1"/>
    <property type="molecule type" value="Genomic_DNA"/>
</dbReference>